<name>A0AAQ4EAH6_AMBAM</name>
<feature type="non-terminal residue" evidence="2">
    <location>
        <position position="169"/>
    </location>
</feature>
<sequence length="169" mass="18191">MPNEERAKGWQKRFKQAASSPEEAHVSQQQQTVAVNDSTPTYAADLANSMDDLQLVCMNSPAAEAPLRTHADVVTLTLFFTWLIPESLSPPCPSAQMLPPPLPDNGPFNISFIPAHPIESLAFDRSTPSTTASSPTRNLSCGLSVRGLDSVGTGTLQEAWLLTSALLRC</sequence>
<organism evidence="2 3">
    <name type="scientific">Amblyomma americanum</name>
    <name type="common">Lone star tick</name>
    <dbReference type="NCBI Taxonomy" id="6943"/>
    <lineage>
        <taxon>Eukaryota</taxon>
        <taxon>Metazoa</taxon>
        <taxon>Ecdysozoa</taxon>
        <taxon>Arthropoda</taxon>
        <taxon>Chelicerata</taxon>
        <taxon>Arachnida</taxon>
        <taxon>Acari</taxon>
        <taxon>Parasitiformes</taxon>
        <taxon>Ixodida</taxon>
        <taxon>Ixodoidea</taxon>
        <taxon>Ixodidae</taxon>
        <taxon>Amblyomminae</taxon>
        <taxon>Amblyomma</taxon>
    </lineage>
</organism>
<protein>
    <submittedName>
        <fullName evidence="2">Uncharacterized protein</fullName>
    </submittedName>
</protein>
<proteinExistence type="predicted"/>
<evidence type="ECO:0000313" key="3">
    <source>
        <dbReference type="Proteomes" id="UP001321473"/>
    </source>
</evidence>
<accession>A0AAQ4EAH6</accession>
<gene>
    <name evidence="2" type="ORF">V5799_024976</name>
</gene>
<dbReference type="EMBL" id="JARKHS020019315">
    <property type="protein sequence ID" value="KAK8771781.1"/>
    <property type="molecule type" value="Genomic_DNA"/>
</dbReference>
<keyword evidence="3" id="KW-1185">Reference proteome</keyword>
<dbReference type="Proteomes" id="UP001321473">
    <property type="component" value="Unassembled WGS sequence"/>
</dbReference>
<evidence type="ECO:0000313" key="2">
    <source>
        <dbReference type="EMBL" id="KAK8771781.1"/>
    </source>
</evidence>
<comment type="caution">
    <text evidence="2">The sequence shown here is derived from an EMBL/GenBank/DDBJ whole genome shotgun (WGS) entry which is preliminary data.</text>
</comment>
<dbReference type="AlphaFoldDB" id="A0AAQ4EAH6"/>
<reference evidence="2 3" key="1">
    <citation type="journal article" date="2023" name="Arcadia Sci">
        <title>De novo assembly of a long-read Amblyomma americanum tick genome.</title>
        <authorList>
            <person name="Chou S."/>
            <person name="Poskanzer K.E."/>
            <person name="Rollins M."/>
            <person name="Thuy-Boun P.S."/>
        </authorList>
    </citation>
    <scope>NUCLEOTIDE SEQUENCE [LARGE SCALE GENOMIC DNA]</scope>
    <source>
        <strain evidence="2">F_SG_1</strain>
        <tissue evidence="2">Salivary glands</tissue>
    </source>
</reference>
<feature type="region of interest" description="Disordered" evidence="1">
    <location>
        <begin position="1"/>
        <end position="33"/>
    </location>
</feature>
<evidence type="ECO:0000256" key="1">
    <source>
        <dbReference type="SAM" id="MobiDB-lite"/>
    </source>
</evidence>